<accession>A0ABP8Q485</accession>
<dbReference type="Proteomes" id="UP001500503">
    <property type="component" value="Unassembled WGS sequence"/>
</dbReference>
<evidence type="ECO:0000256" key="1">
    <source>
        <dbReference type="SAM" id="Coils"/>
    </source>
</evidence>
<evidence type="ECO:0000313" key="3">
    <source>
        <dbReference type="EMBL" id="GAA4496818.1"/>
    </source>
</evidence>
<comment type="caution">
    <text evidence="3">The sequence shown here is derived from an EMBL/GenBank/DDBJ whole genome shotgun (WGS) entry which is preliminary data.</text>
</comment>
<organism evidence="3 4">
    <name type="scientific">Actinoallomurus oryzae</name>
    <dbReference type="NCBI Taxonomy" id="502180"/>
    <lineage>
        <taxon>Bacteria</taxon>
        <taxon>Bacillati</taxon>
        <taxon>Actinomycetota</taxon>
        <taxon>Actinomycetes</taxon>
        <taxon>Streptosporangiales</taxon>
        <taxon>Thermomonosporaceae</taxon>
        <taxon>Actinoallomurus</taxon>
    </lineage>
</organism>
<feature type="coiled-coil region" evidence="1">
    <location>
        <begin position="104"/>
        <end position="131"/>
    </location>
</feature>
<keyword evidence="4" id="KW-1185">Reference proteome</keyword>
<dbReference type="RefSeq" id="WP_345465645.1">
    <property type="nucleotide sequence ID" value="NZ_BAABHF010000022.1"/>
</dbReference>
<feature type="region of interest" description="Disordered" evidence="2">
    <location>
        <begin position="36"/>
        <end position="59"/>
    </location>
</feature>
<reference evidence="4" key="1">
    <citation type="journal article" date="2019" name="Int. J. Syst. Evol. Microbiol.">
        <title>The Global Catalogue of Microorganisms (GCM) 10K type strain sequencing project: providing services to taxonomists for standard genome sequencing and annotation.</title>
        <authorList>
            <consortium name="The Broad Institute Genomics Platform"/>
            <consortium name="The Broad Institute Genome Sequencing Center for Infectious Disease"/>
            <person name="Wu L."/>
            <person name="Ma J."/>
        </authorList>
    </citation>
    <scope>NUCLEOTIDE SEQUENCE [LARGE SCALE GENOMIC DNA]</scope>
    <source>
        <strain evidence="4">JCM 17933</strain>
    </source>
</reference>
<proteinExistence type="predicted"/>
<keyword evidence="1" id="KW-0175">Coiled coil</keyword>
<dbReference type="EMBL" id="BAABHF010000022">
    <property type="protein sequence ID" value="GAA4496818.1"/>
    <property type="molecule type" value="Genomic_DNA"/>
</dbReference>
<name>A0ABP8Q485_9ACTN</name>
<evidence type="ECO:0000313" key="4">
    <source>
        <dbReference type="Proteomes" id="UP001500503"/>
    </source>
</evidence>
<sequence length="209" mass="23305">MIASGVRRRGDRRVLRRSGTGLVVLVLLAVMVSAEQPRSGTGAPPERRTAAAGQARTVAPEELIRQRSGTTARSLALADRRIRTVRDARRKLDRLPAGRKNADIAAAIHRLERQEQRLSQVIKALHRWTADSASYSRDIARRNRIDAEITDVDRALTALRAVPLRANTPYLRAATRRLSRRRKTLHRERTSITGAIAGLERRLVAPLPS</sequence>
<protein>
    <submittedName>
        <fullName evidence="3">Uncharacterized protein</fullName>
    </submittedName>
</protein>
<gene>
    <name evidence="3" type="ORF">GCM10023191_039420</name>
</gene>
<evidence type="ECO:0000256" key="2">
    <source>
        <dbReference type="SAM" id="MobiDB-lite"/>
    </source>
</evidence>